<keyword evidence="2 4" id="KW-0808">Transferase</keyword>
<dbReference type="InterPro" id="IPR051128">
    <property type="entry name" value="EgtD_Methyltrsf_superfamily"/>
</dbReference>
<evidence type="ECO:0000256" key="2">
    <source>
        <dbReference type="ARBA" id="ARBA00022679"/>
    </source>
</evidence>
<keyword evidence="5" id="KW-1185">Reference proteome</keyword>
<dbReference type="EMBL" id="FRAP01000007">
    <property type="protein sequence ID" value="SHK50074.1"/>
    <property type="molecule type" value="Genomic_DNA"/>
</dbReference>
<dbReference type="STRING" id="1848.SAMN05443637_10754"/>
<dbReference type="SUPFAM" id="SSF53335">
    <property type="entry name" value="S-adenosyl-L-methionine-dependent methyltransferases"/>
    <property type="match status" value="1"/>
</dbReference>
<dbReference type="GO" id="GO:0008168">
    <property type="term" value="F:methyltransferase activity"/>
    <property type="evidence" value="ECO:0007669"/>
    <property type="project" value="UniProtKB-KW"/>
</dbReference>
<proteinExistence type="predicted"/>
<gene>
    <name evidence="4" type="ORF">SAMN05443637_10754</name>
</gene>
<dbReference type="Proteomes" id="UP000184363">
    <property type="component" value="Unassembled WGS sequence"/>
</dbReference>
<evidence type="ECO:0000313" key="4">
    <source>
        <dbReference type="EMBL" id="SHK50074.1"/>
    </source>
</evidence>
<name>A0A1M6SZC4_PSETH</name>
<dbReference type="PIRSF" id="PIRSF018005">
    <property type="entry name" value="UCP018005"/>
    <property type="match status" value="1"/>
</dbReference>
<reference evidence="4 5" key="1">
    <citation type="submission" date="2016-11" db="EMBL/GenBank/DDBJ databases">
        <authorList>
            <person name="Jaros S."/>
            <person name="Januszkiewicz K."/>
            <person name="Wedrychowicz H."/>
        </authorList>
    </citation>
    <scope>NUCLEOTIDE SEQUENCE [LARGE SCALE GENOMIC DNA]</scope>
    <source>
        <strain evidence="4 5">DSM 43832</strain>
    </source>
</reference>
<evidence type="ECO:0000256" key="1">
    <source>
        <dbReference type="ARBA" id="ARBA00022603"/>
    </source>
</evidence>
<organism evidence="4 5">
    <name type="scientific">Pseudonocardia thermophila</name>
    <dbReference type="NCBI Taxonomy" id="1848"/>
    <lineage>
        <taxon>Bacteria</taxon>
        <taxon>Bacillati</taxon>
        <taxon>Actinomycetota</taxon>
        <taxon>Actinomycetes</taxon>
        <taxon>Pseudonocardiales</taxon>
        <taxon>Pseudonocardiaceae</taxon>
        <taxon>Pseudonocardia</taxon>
    </lineage>
</organism>
<dbReference type="OrthoDB" id="5289726at2"/>
<dbReference type="PANTHER" id="PTHR43397:SF1">
    <property type="entry name" value="ERGOTHIONEINE BIOSYNTHESIS PROTEIN 1"/>
    <property type="match status" value="1"/>
</dbReference>
<accession>A0A1M6SZC4</accession>
<dbReference type="InterPro" id="IPR029063">
    <property type="entry name" value="SAM-dependent_MTases_sf"/>
</dbReference>
<feature type="domain" description="Histidine-specific methyltransferase SAM-dependent" evidence="3">
    <location>
        <begin position="24"/>
        <end position="324"/>
    </location>
</feature>
<dbReference type="RefSeq" id="WP_073456923.1">
    <property type="nucleotide sequence ID" value="NZ_CALGVN010000045.1"/>
</dbReference>
<dbReference type="PANTHER" id="PTHR43397">
    <property type="entry name" value="ERGOTHIONEINE BIOSYNTHESIS PROTEIN 1"/>
    <property type="match status" value="1"/>
</dbReference>
<evidence type="ECO:0000259" key="3">
    <source>
        <dbReference type="Pfam" id="PF10017"/>
    </source>
</evidence>
<dbReference type="Gene3D" id="3.40.50.150">
    <property type="entry name" value="Vaccinia Virus protein VP39"/>
    <property type="match status" value="1"/>
</dbReference>
<keyword evidence="1 4" id="KW-0489">Methyltransferase</keyword>
<dbReference type="InterPro" id="IPR019257">
    <property type="entry name" value="MeTrfase_dom"/>
</dbReference>
<protein>
    <submittedName>
        <fullName evidence="4">L-histidine Nalpha-methyltransferase</fullName>
    </submittedName>
</protein>
<evidence type="ECO:0000313" key="5">
    <source>
        <dbReference type="Proteomes" id="UP000184363"/>
    </source>
</evidence>
<sequence length="326" mass="35626">MAFPERRSPDGLPDDAGWSDHSALAAALGEPIPRIPPVYGYDERGSELFEDITRLPTYYLTRVEWDLLRTHAREIAAELHGVRFAELGSGSGKKTRTLLAEGAPARPAEYLPVDVSAEMLQRAAAVAENVPGLVVRPLRTRYEAGLAHLREHPGERLVIGFLGANVGNTTRAERAALLAEVAAALRPGDGFLVSADLRKPGTVFTRAYNDPPGASAFADFRRNHLVHLNRLCGADFVPGRFVPVAHYDEGVGEVHALLHVRTAHEARVPAVGRVLRLDAGAAINVGISAKFDHDAWQAELAAHGLHVRRCWSDQRWQYAIYLAERG</sequence>
<dbReference type="AlphaFoldDB" id="A0A1M6SZC4"/>
<dbReference type="Pfam" id="PF10017">
    <property type="entry name" value="Methyltransf_33"/>
    <property type="match status" value="1"/>
</dbReference>
<dbReference type="InterPro" id="IPR017804">
    <property type="entry name" value="MeTrfase_EgtD-like"/>
</dbReference>
<dbReference type="GO" id="GO:0032259">
    <property type="term" value="P:methylation"/>
    <property type="evidence" value="ECO:0007669"/>
    <property type="project" value="UniProtKB-KW"/>
</dbReference>